<dbReference type="NCBIfam" id="TIGR00638">
    <property type="entry name" value="Mop"/>
    <property type="match status" value="2"/>
</dbReference>
<dbReference type="RefSeq" id="WP_269817427.1">
    <property type="nucleotide sequence ID" value="NZ_CP114976.1"/>
</dbReference>
<evidence type="ECO:0000259" key="7">
    <source>
        <dbReference type="PROSITE" id="PS51866"/>
    </source>
</evidence>
<feature type="region of interest" description="Required for dimer formation and molybdate binding" evidence="6">
    <location>
        <begin position="130"/>
        <end position="138"/>
    </location>
</feature>
<feature type="domain" description="Mop" evidence="7">
    <location>
        <begin position="129"/>
        <end position="195"/>
    </location>
</feature>
<protein>
    <submittedName>
        <fullName evidence="8">TOBE domain-containing protein</fullName>
    </submittedName>
</protein>
<sequence length="268" mass="28346">MVENTEFGLQGQIWITAGDESMGGHGRIHLLSKIAELGSISQAAKSMKMSYKAAWDAVNHMNNLAGEPLLHRTTGGKGGGSTTLTERGQQLISNFQRIEAVHQRFLQELSQDSGNIIDDLFILKRLSMKTSARNQFFGTVKSIQLGATNDAVEIAIAGGQTVVATVTSESTKELGLAVGSEVFALIKASSIILVSEAEDVRFSARNQFAGTVARVQPGAVNTEVVVTVGESTLAVIVTNDSAERLELKEGGAVTAIFKASSVIVGCPL</sequence>
<dbReference type="KEGG" id="dce:O6P33_08860"/>
<dbReference type="GO" id="GO:0015689">
    <property type="term" value="P:molybdate ion transport"/>
    <property type="evidence" value="ECO:0007669"/>
    <property type="project" value="UniProtKB-UniRule"/>
</dbReference>
<dbReference type="Pfam" id="PF00126">
    <property type="entry name" value="HTH_1"/>
    <property type="match status" value="1"/>
</dbReference>
<dbReference type="InterPro" id="IPR003725">
    <property type="entry name" value="ModE-bd_N"/>
</dbReference>
<gene>
    <name evidence="8" type="ORF">O6P33_08860</name>
</gene>
<dbReference type="InterPro" id="IPR016462">
    <property type="entry name" value="ModE"/>
</dbReference>
<evidence type="ECO:0000313" key="8">
    <source>
        <dbReference type="EMBL" id="WBE24483.1"/>
    </source>
</evidence>
<dbReference type="PIRSF" id="PIRSF005763">
    <property type="entry name" value="Txn_reg_ModE"/>
    <property type="match status" value="1"/>
</dbReference>
<dbReference type="InterPro" id="IPR008995">
    <property type="entry name" value="Mo/tungstate-bd_C_term_dom"/>
</dbReference>
<evidence type="ECO:0000256" key="2">
    <source>
        <dbReference type="ARBA" id="ARBA00022448"/>
    </source>
</evidence>
<dbReference type="AlphaFoldDB" id="A0AAE9VNG6"/>
<evidence type="ECO:0000256" key="3">
    <source>
        <dbReference type="ARBA" id="ARBA00022505"/>
    </source>
</evidence>
<proteinExistence type="inferred from homology"/>
<evidence type="ECO:0000256" key="1">
    <source>
        <dbReference type="ARBA" id="ARBA00008110"/>
    </source>
</evidence>
<evidence type="ECO:0000313" key="9">
    <source>
        <dbReference type="Proteomes" id="UP001212189"/>
    </source>
</evidence>
<dbReference type="InterPro" id="IPR036388">
    <property type="entry name" value="WH-like_DNA-bd_sf"/>
</dbReference>
<dbReference type="Gene3D" id="2.40.50.100">
    <property type="match status" value="2"/>
</dbReference>
<dbReference type="GO" id="GO:0003700">
    <property type="term" value="F:DNA-binding transcription factor activity"/>
    <property type="evidence" value="ECO:0007669"/>
    <property type="project" value="InterPro"/>
</dbReference>
<dbReference type="InterPro" id="IPR000847">
    <property type="entry name" value="LysR_HTH_N"/>
</dbReference>
<name>A0AAE9VNG6_9GAMM</name>
<accession>A0AAE9VNG6</accession>
<evidence type="ECO:0000256" key="4">
    <source>
        <dbReference type="ARBA" id="ARBA00022737"/>
    </source>
</evidence>
<dbReference type="Pfam" id="PF03459">
    <property type="entry name" value="TOBE"/>
    <property type="match status" value="2"/>
</dbReference>
<reference evidence="8 9" key="1">
    <citation type="submission" date="2022-12" db="EMBL/GenBank/DDBJ databases">
        <title>Coexistence and Characterization of a Novel Tigecycline Resistance gene tet(X) variant and blaNDM-1 in a Pseudomonas caeni Isolate of Chicken Origin.</title>
        <authorList>
            <person name="Lu X."/>
            <person name="Zhang L."/>
            <person name="Li R."/>
            <person name="Wang Z."/>
        </authorList>
    </citation>
    <scope>NUCLEOTIDE SEQUENCE [LARGE SCALE GENOMIC DNA]</scope>
    <source>
        <strain evidence="8 9">CE14</strain>
    </source>
</reference>
<dbReference type="InterPro" id="IPR051815">
    <property type="entry name" value="Molybdate_resp_trans_reg"/>
</dbReference>
<evidence type="ECO:0000256" key="5">
    <source>
        <dbReference type="PIRNR" id="PIRNR005763"/>
    </source>
</evidence>
<evidence type="ECO:0000256" key="6">
    <source>
        <dbReference type="PIRSR" id="PIRSR005763-1"/>
    </source>
</evidence>
<organism evidence="8 9">
    <name type="scientific">Denitrificimonas caeni</name>
    <dbReference type="NCBI Taxonomy" id="521720"/>
    <lineage>
        <taxon>Bacteria</taxon>
        <taxon>Pseudomonadati</taxon>
        <taxon>Pseudomonadota</taxon>
        <taxon>Gammaproteobacteria</taxon>
        <taxon>Pseudomonadales</taxon>
        <taxon>Pseudomonadaceae</taxon>
        <taxon>Denitrificimonas</taxon>
    </lineage>
</organism>
<dbReference type="EMBL" id="CP114976">
    <property type="protein sequence ID" value="WBE24483.1"/>
    <property type="molecule type" value="Genomic_DNA"/>
</dbReference>
<dbReference type="GO" id="GO:0030151">
    <property type="term" value="F:molybdenum ion binding"/>
    <property type="evidence" value="ECO:0007669"/>
    <property type="project" value="UniProtKB-UniRule"/>
</dbReference>
<dbReference type="PANTHER" id="PTHR30432:SF1">
    <property type="entry name" value="DNA-BINDING TRANSCRIPTIONAL DUAL REGULATOR MODE"/>
    <property type="match status" value="1"/>
</dbReference>
<dbReference type="Proteomes" id="UP001212189">
    <property type="component" value="Chromosome"/>
</dbReference>
<keyword evidence="4" id="KW-0677">Repeat</keyword>
<dbReference type="InterPro" id="IPR005116">
    <property type="entry name" value="Transp-assoc_OB_typ1"/>
</dbReference>
<feature type="domain" description="Mop" evidence="7">
    <location>
        <begin position="201"/>
        <end position="266"/>
    </location>
</feature>
<comment type="similarity">
    <text evidence="1 5">Belongs to the ModE family.</text>
</comment>
<dbReference type="PROSITE" id="PS51866">
    <property type="entry name" value="MOP"/>
    <property type="match status" value="2"/>
</dbReference>
<dbReference type="InterPro" id="IPR036390">
    <property type="entry name" value="WH_DNA-bd_sf"/>
</dbReference>
<dbReference type="SUPFAM" id="SSF50331">
    <property type="entry name" value="MOP-like"/>
    <property type="match status" value="2"/>
</dbReference>
<dbReference type="NCBIfam" id="TIGR00637">
    <property type="entry name" value="ModE_repress"/>
    <property type="match status" value="1"/>
</dbReference>
<dbReference type="SUPFAM" id="SSF46785">
    <property type="entry name" value="Winged helix' DNA-binding domain"/>
    <property type="match status" value="1"/>
</dbReference>
<keyword evidence="3 5" id="KW-0500">Molybdenum</keyword>
<dbReference type="InterPro" id="IPR004606">
    <property type="entry name" value="Mop_domain"/>
</dbReference>
<dbReference type="Gene3D" id="1.10.10.10">
    <property type="entry name" value="Winged helix-like DNA-binding domain superfamily/Winged helix DNA-binding domain"/>
    <property type="match status" value="1"/>
</dbReference>
<dbReference type="PANTHER" id="PTHR30432">
    <property type="entry name" value="TRANSCRIPTIONAL REGULATOR MODE"/>
    <property type="match status" value="1"/>
</dbReference>
<keyword evidence="2 5" id="KW-0813">Transport</keyword>
<keyword evidence="9" id="KW-1185">Reference proteome</keyword>